<proteinExistence type="predicted"/>
<keyword evidence="3 6" id="KW-0812">Transmembrane</keyword>
<keyword evidence="7" id="KW-0131">Cell cycle</keyword>
<dbReference type="RefSeq" id="WP_036151071.1">
    <property type="nucleotide sequence ID" value="NZ_AVCX01000018.1"/>
</dbReference>
<dbReference type="PIRSF" id="PIRSF038958">
    <property type="entry name" value="PG_synth_SpoVB"/>
    <property type="match status" value="1"/>
</dbReference>
<feature type="transmembrane region" description="Helical" evidence="6">
    <location>
        <begin position="462"/>
        <end position="482"/>
    </location>
</feature>
<feature type="transmembrane region" description="Helical" evidence="6">
    <location>
        <begin position="337"/>
        <end position="359"/>
    </location>
</feature>
<dbReference type="OrthoDB" id="9775950at2"/>
<dbReference type="EMBL" id="JPVP01000045">
    <property type="protein sequence ID" value="KGR87776.1"/>
    <property type="molecule type" value="Genomic_DNA"/>
</dbReference>
<dbReference type="InterPro" id="IPR050833">
    <property type="entry name" value="Poly_Biosynth_Transport"/>
</dbReference>
<keyword evidence="4 6" id="KW-1133">Transmembrane helix</keyword>
<dbReference type="eggNOG" id="COG2244">
    <property type="taxonomic scope" value="Bacteria"/>
</dbReference>
<evidence type="ECO:0000256" key="1">
    <source>
        <dbReference type="ARBA" id="ARBA00004651"/>
    </source>
</evidence>
<name>A0A0A3ISX4_9BACI</name>
<feature type="transmembrane region" description="Helical" evidence="6">
    <location>
        <begin position="296"/>
        <end position="316"/>
    </location>
</feature>
<evidence type="ECO:0000256" key="5">
    <source>
        <dbReference type="ARBA" id="ARBA00023136"/>
    </source>
</evidence>
<dbReference type="AlphaFoldDB" id="A0A0A3ISX4"/>
<dbReference type="CDD" id="cd13124">
    <property type="entry name" value="MATE_SpoVB_like"/>
    <property type="match status" value="1"/>
</dbReference>
<feature type="transmembrane region" description="Helical" evidence="6">
    <location>
        <begin position="194"/>
        <end position="214"/>
    </location>
</feature>
<sequence>MSSLMKGTAILTVGLFLSKVLGLVYIFPFYAIVGEENIGLYQYAYIPYNIMLSIALSGLPLAVSKFVSKYNALGDYETGRRLLRSSTKMMILTGIGGFLLLNLLSTPIAHIVISDDEQIYSVGEVADVIQWVSFALLVVPFMSLIRGFFQGYGHYLPTSVSQLIEQIARIVILLGGAFIVIVLLKGTPATAINFAVFAAFIGAIASLFVLQYYWKKHKPEFDNKLAVSVASEERVPLSSLYKELLKYSIPIVFVGLANPLFQLVDMLTFNSTMTSIGLAKVTDTYFTMLNFLTHKIVIIPVMLATGFSMALIPTITEYYTLGKLGSLRNAMDKTYQVLLFITVPATVGIMILAPYIYQILYEQSEMGTRVLVHYAPVAILFALFTVTAALLQGIDYQKWIVFSLLTGVLVKLVLNIPLIKWLEVDGAIAATALGYGVTIAINIVVIHKTLNYKSTMVKRRILLIFILSGIMAAGVAGVTALLNTFLTADSKMTALIYCLVGAGVGTAIYGLISLRLGLAQKLLGAKVLKIANKLGFK</sequence>
<dbReference type="GO" id="GO:0005886">
    <property type="term" value="C:plasma membrane"/>
    <property type="evidence" value="ECO:0007669"/>
    <property type="project" value="UniProtKB-SubCell"/>
</dbReference>
<evidence type="ECO:0000256" key="6">
    <source>
        <dbReference type="SAM" id="Phobius"/>
    </source>
</evidence>
<dbReference type="InterPro" id="IPR024923">
    <property type="entry name" value="PG_synth_SpoVB"/>
</dbReference>
<feature type="transmembrane region" description="Helical" evidence="6">
    <location>
        <begin position="170"/>
        <end position="188"/>
    </location>
</feature>
<evidence type="ECO:0000313" key="8">
    <source>
        <dbReference type="Proteomes" id="UP000030437"/>
    </source>
</evidence>
<keyword evidence="8" id="KW-1185">Reference proteome</keyword>
<dbReference type="Proteomes" id="UP000030437">
    <property type="component" value="Unassembled WGS sequence"/>
</dbReference>
<feature type="transmembrane region" description="Helical" evidence="6">
    <location>
        <begin position="399"/>
        <end position="422"/>
    </location>
</feature>
<accession>A0A0A3ISX4</accession>
<dbReference type="Pfam" id="PF01943">
    <property type="entry name" value="Polysacc_synt"/>
    <property type="match status" value="1"/>
</dbReference>
<feature type="transmembrane region" description="Helical" evidence="6">
    <location>
        <begin position="371"/>
        <end position="392"/>
    </location>
</feature>
<keyword evidence="2" id="KW-1003">Cell membrane</keyword>
<feature type="transmembrane region" description="Helical" evidence="6">
    <location>
        <begin position="89"/>
        <end position="113"/>
    </location>
</feature>
<feature type="transmembrane region" description="Helical" evidence="6">
    <location>
        <begin position="494"/>
        <end position="512"/>
    </location>
</feature>
<dbReference type="PANTHER" id="PTHR30250:SF21">
    <property type="entry name" value="LIPID II FLIPPASE MURJ"/>
    <property type="match status" value="1"/>
</dbReference>
<evidence type="ECO:0000256" key="3">
    <source>
        <dbReference type="ARBA" id="ARBA00022692"/>
    </source>
</evidence>
<comment type="caution">
    <text evidence="7">The sequence shown here is derived from an EMBL/GenBank/DDBJ whole genome shotgun (WGS) entry which is preliminary data.</text>
</comment>
<feature type="transmembrane region" description="Helical" evidence="6">
    <location>
        <begin position="244"/>
        <end position="264"/>
    </location>
</feature>
<gene>
    <name evidence="7" type="ORF">CD32_02970</name>
</gene>
<protein>
    <submittedName>
        <fullName evidence="7">Cell division protein</fullName>
    </submittedName>
</protein>
<comment type="subcellular location">
    <subcellularLocation>
        <location evidence="1">Cell membrane</location>
        <topology evidence="1">Multi-pass membrane protein</topology>
    </subcellularLocation>
</comment>
<dbReference type="STRING" id="1220589.CD32_02970"/>
<dbReference type="PANTHER" id="PTHR30250">
    <property type="entry name" value="PST FAMILY PREDICTED COLANIC ACID TRANSPORTER"/>
    <property type="match status" value="1"/>
</dbReference>
<organism evidence="7 8">
    <name type="scientific">Lysinibacillus odysseyi 34hs-1 = NBRC 100172</name>
    <dbReference type="NCBI Taxonomy" id="1220589"/>
    <lineage>
        <taxon>Bacteria</taxon>
        <taxon>Bacillati</taxon>
        <taxon>Bacillota</taxon>
        <taxon>Bacilli</taxon>
        <taxon>Bacillales</taxon>
        <taxon>Bacillaceae</taxon>
        <taxon>Lysinibacillus</taxon>
    </lineage>
</organism>
<evidence type="ECO:0000256" key="2">
    <source>
        <dbReference type="ARBA" id="ARBA00022475"/>
    </source>
</evidence>
<keyword evidence="5 6" id="KW-0472">Membrane</keyword>
<evidence type="ECO:0000313" key="7">
    <source>
        <dbReference type="EMBL" id="KGR87776.1"/>
    </source>
</evidence>
<feature type="transmembrane region" description="Helical" evidence="6">
    <location>
        <begin position="428"/>
        <end position="450"/>
    </location>
</feature>
<feature type="transmembrane region" description="Helical" evidence="6">
    <location>
        <begin position="128"/>
        <end position="149"/>
    </location>
</feature>
<reference evidence="7 8" key="1">
    <citation type="submission" date="2014-02" db="EMBL/GenBank/DDBJ databases">
        <title>Draft genome sequence of Lysinibacillus odysseyi NBRC 100172.</title>
        <authorList>
            <person name="Zhang F."/>
            <person name="Wang G."/>
            <person name="Zhang L."/>
        </authorList>
    </citation>
    <scope>NUCLEOTIDE SEQUENCE [LARGE SCALE GENOMIC DNA]</scope>
    <source>
        <strain evidence="7 8">NBRC 100172</strain>
    </source>
</reference>
<evidence type="ECO:0000256" key="4">
    <source>
        <dbReference type="ARBA" id="ARBA00022989"/>
    </source>
</evidence>
<dbReference type="InterPro" id="IPR002797">
    <property type="entry name" value="Polysacc_synth"/>
</dbReference>
<dbReference type="GO" id="GO:0051301">
    <property type="term" value="P:cell division"/>
    <property type="evidence" value="ECO:0007669"/>
    <property type="project" value="UniProtKB-KW"/>
</dbReference>
<keyword evidence="7" id="KW-0132">Cell division</keyword>
<feature type="transmembrane region" description="Helical" evidence="6">
    <location>
        <begin position="46"/>
        <end position="68"/>
    </location>
</feature>